<organism evidence="1 2">
    <name type="scientific">Pluteus cervinus</name>
    <dbReference type="NCBI Taxonomy" id="181527"/>
    <lineage>
        <taxon>Eukaryota</taxon>
        <taxon>Fungi</taxon>
        <taxon>Dikarya</taxon>
        <taxon>Basidiomycota</taxon>
        <taxon>Agaricomycotina</taxon>
        <taxon>Agaricomycetes</taxon>
        <taxon>Agaricomycetidae</taxon>
        <taxon>Agaricales</taxon>
        <taxon>Pluteineae</taxon>
        <taxon>Pluteaceae</taxon>
        <taxon>Pluteus</taxon>
    </lineage>
</organism>
<gene>
    <name evidence="1" type="ORF">BDN72DRAFT_854769</name>
</gene>
<proteinExistence type="predicted"/>
<reference evidence="1 2" key="1">
    <citation type="journal article" date="2019" name="Nat. Ecol. Evol.">
        <title>Megaphylogeny resolves global patterns of mushroom evolution.</title>
        <authorList>
            <person name="Varga T."/>
            <person name="Krizsan K."/>
            <person name="Foldi C."/>
            <person name="Dima B."/>
            <person name="Sanchez-Garcia M."/>
            <person name="Sanchez-Ramirez S."/>
            <person name="Szollosi G.J."/>
            <person name="Szarkandi J.G."/>
            <person name="Papp V."/>
            <person name="Albert L."/>
            <person name="Andreopoulos W."/>
            <person name="Angelini C."/>
            <person name="Antonin V."/>
            <person name="Barry K.W."/>
            <person name="Bougher N.L."/>
            <person name="Buchanan P."/>
            <person name="Buyck B."/>
            <person name="Bense V."/>
            <person name="Catcheside P."/>
            <person name="Chovatia M."/>
            <person name="Cooper J."/>
            <person name="Damon W."/>
            <person name="Desjardin D."/>
            <person name="Finy P."/>
            <person name="Geml J."/>
            <person name="Haridas S."/>
            <person name="Hughes K."/>
            <person name="Justo A."/>
            <person name="Karasinski D."/>
            <person name="Kautmanova I."/>
            <person name="Kiss B."/>
            <person name="Kocsube S."/>
            <person name="Kotiranta H."/>
            <person name="LaButti K.M."/>
            <person name="Lechner B.E."/>
            <person name="Liimatainen K."/>
            <person name="Lipzen A."/>
            <person name="Lukacs Z."/>
            <person name="Mihaltcheva S."/>
            <person name="Morgado L.N."/>
            <person name="Niskanen T."/>
            <person name="Noordeloos M.E."/>
            <person name="Ohm R.A."/>
            <person name="Ortiz-Santana B."/>
            <person name="Ovrebo C."/>
            <person name="Racz N."/>
            <person name="Riley R."/>
            <person name="Savchenko A."/>
            <person name="Shiryaev A."/>
            <person name="Soop K."/>
            <person name="Spirin V."/>
            <person name="Szebenyi C."/>
            <person name="Tomsovsky M."/>
            <person name="Tulloss R.E."/>
            <person name="Uehling J."/>
            <person name="Grigoriev I.V."/>
            <person name="Vagvolgyi C."/>
            <person name="Papp T."/>
            <person name="Martin F.M."/>
            <person name="Miettinen O."/>
            <person name="Hibbett D.S."/>
            <person name="Nagy L.G."/>
        </authorList>
    </citation>
    <scope>NUCLEOTIDE SEQUENCE [LARGE SCALE GENOMIC DNA]</scope>
    <source>
        <strain evidence="1 2">NL-1719</strain>
    </source>
</reference>
<dbReference type="Proteomes" id="UP000308600">
    <property type="component" value="Unassembled WGS sequence"/>
</dbReference>
<accession>A0ACD3B6T3</accession>
<sequence length="656" mass="75247">MESPESTPWRDSIRQAKDYDLALCSRLTGELESLLLFAALFSAIVTAFAVGSYQWLQPNSPNPSPVPHSLAVQINFFWFVSLTISLSVGSIAILCLQWVRQYQGWPSEMTDSGTMALRRQVFEGFIRWRVPDIIVALPMILQLALGFFGVGLIRLLWSLNRTVAISVSFVFLLSVSFVIGTTIAPVLQWMFEGRTPSHSWWNYQCPYQSPQAWLVYLVAWMFSFGRLKLYRSWGEYNRSLFDLRCERLPDYESRLFTAELDWLDDKFPVDSRVVATRAEALQKLHFKVAQSAVVKLLENLKTDPKIVEAVCHFGGDPDETEERNFKRLKLWYLWGQTQIHPSLDATYMEARIGFMSERPMEKIDFPGFPHLYHMDVHRLVQDKYLVPRFLCCLTNEISAKRLRKDTSKEMWSIVGQLLEYSIRHAYTAYLPDLGVLFTTLLTELKENDPCVYPHQSSALTKPPEPPETMPDWHVSSMETVNDMLTGLHFFFPSRSIWRKCDLGRPNTEHMGSLLELVEFLDEKVKQTLGSPQGPPHTRLSTSSPPAVTTTVHQTGQPAHHKDKKDPGTPRRQGTRTRSMRQIRPKGPDPEMACRHAEVGLDVRQLVVQRKKGEDWDTLIHVLNMWMPKERLLVPAGGYQSLVHLQQATESVCEACT</sequence>
<evidence type="ECO:0000313" key="2">
    <source>
        <dbReference type="Proteomes" id="UP000308600"/>
    </source>
</evidence>
<name>A0ACD3B6T3_9AGAR</name>
<keyword evidence="2" id="KW-1185">Reference proteome</keyword>
<evidence type="ECO:0000313" key="1">
    <source>
        <dbReference type="EMBL" id="TFK73551.1"/>
    </source>
</evidence>
<protein>
    <submittedName>
        <fullName evidence="1">Uncharacterized protein</fullName>
    </submittedName>
</protein>
<dbReference type="EMBL" id="ML208275">
    <property type="protein sequence ID" value="TFK73551.1"/>
    <property type="molecule type" value="Genomic_DNA"/>
</dbReference>